<evidence type="ECO:0000256" key="9">
    <source>
        <dbReference type="PROSITE-ProRule" id="PRU01091"/>
    </source>
</evidence>
<dbReference type="PROSITE" id="PS51755">
    <property type="entry name" value="OMPR_PHOB"/>
    <property type="match status" value="1"/>
</dbReference>
<dbReference type="SMART" id="SM00448">
    <property type="entry name" value="REC"/>
    <property type="match status" value="1"/>
</dbReference>
<dbReference type="GO" id="GO:0000976">
    <property type="term" value="F:transcription cis-regulatory region binding"/>
    <property type="evidence" value="ECO:0007669"/>
    <property type="project" value="TreeGrafter"/>
</dbReference>
<dbReference type="RefSeq" id="WP_118648347.1">
    <property type="nucleotide sequence ID" value="NZ_CP060635.1"/>
</dbReference>
<accession>A0A7G9GAL0</accession>
<feature type="domain" description="Response regulatory" evidence="10">
    <location>
        <begin position="2"/>
        <end position="115"/>
    </location>
</feature>
<dbReference type="SUPFAM" id="SSF52172">
    <property type="entry name" value="CheY-like"/>
    <property type="match status" value="1"/>
</dbReference>
<dbReference type="SMART" id="SM00862">
    <property type="entry name" value="Trans_reg_C"/>
    <property type="match status" value="1"/>
</dbReference>
<dbReference type="PANTHER" id="PTHR48111">
    <property type="entry name" value="REGULATOR OF RPOS"/>
    <property type="match status" value="1"/>
</dbReference>
<dbReference type="GO" id="GO:0000156">
    <property type="term" value="F:phosphorelay response regulator activity"/>
    <property type="evidence" value="ECO:0007669"/>
    <property type="project" value="TreeGrafter"/>
</dbReference>
<dbReference type="InterPro" id="IPR016032">
    <property type="entry name" value="Sig_transdc_resp-reg_C-effctor"/>
</dbReference>
<keyword evidence="13" id="KW-1185">Reference proteome</keyword>
<evidence type="ECO:0000313" key="13">
    <source>
        <dbReference type="Proteomes" id="UP000515860"/>
    </source>
</evidence>
<dbReference type="CDD" id="cd00383">
    <property type="entry name" value="trans_reg_C"/>
    <property type="match status" value="1"/>
</dbReference>
<dbReference type="AlphaFoldDB" id="A0A7G9GAL0"/>
<keyword evidence="3" id="KW-0902">Two-component regulatory system</keyword>
<comment type="function">
    <text evidence="7">May play the central regulatory role in sporulation. It may be an element of the effector pathway responsible for the activation of sporulation genes in response to nutritional stress. Spo0A may act in concert with spo0H (a sigma factor) to control the expression of some genes that are critical to the sporulation process.</text>
</comment>
<dbReference type="GO" id="GO:0032993">
    <property type="term" value="C:protein-DNA complex"/>
    <property type="evidence" value="ECO:0007669"/>
    <property type="project" value="TreeGrafter"/>
</dbReference>
<feature type="domain" description="OmpR/PhoB-type" evidence="11">
    <location>
        <begin position="129"/>
        <end position="228"/>
    </location>
</feature>
<dbReference type="Gene3D" id="3.40.50.2300">
    <property type="match status" value="1"/>
</dbReference>
<evidence type="ECO:0000256" key="4">
    <source>
        <dbReference type="ARBA" id="ARBA00023015"/>
    </source>
</evidence>
<proteinExistence type="predicted"/>
<dbReference type="FunFam" id="1.10.10.10:FF:000018">
    <property type="entry name" value="DNA-binding response regulator ResD"/>
    <property type="match status" value="1"/>
</dbReference>
<name>A0A7G9GAL0_9FIRM</name>
<dbReference type="GO" id="GO:0006355">
    <property type="term" value="P:regulation of DNA-templated transcription"/>
    <property type="evidence" value="ECO:0007669"/>
    <property type="project" value="InterPro"/>
</dbReference>
<sequence>MNILVCDDDREIVEAIEIYLSQEGYHILKAYDGMQALKVMEQEEVHLLIIDVMMPKLDGIRATLKIREKSSIPIIILSAKSEDVDKILGLNIGADDYVTKPFNPLELVARVKSQLRRYTKLGNMQNESQNTYQVGGLTINDDLKEVTVDGELVKMTPIEYNILLLLVKNPGKVFSIEQIYQNIWNEEAIGADNTVAVHIRHIREKIEINPKEPRYLKVVWGVGYKIEKL</sequence>
<evidence type="ECO:0000256" key="3">
    <source>
        <dbReference type="ARBA" id="ARBA00023012"/>
    </source>
</evidence>
<evidence type="ECO:0000256" key="1">
    <source>
        <dbReference type="ARBA" id="ARBA00018672"/>
    </source>
</evidence>
<dbReference type="EMBL" id="CP060635">
    <property type="protein sequence ID" value="QNM07842.1"/>
    <property type="molecule type" value="Genomic_DNA"/>
</dbReference>
<evidence type="ECO:0000256" key="6">
    <source>
        <dbReference type="ARBA" id="ARBA00023163"/>
    </source>
</evidence>
<dbReference type="InterPro" id="IPR001867">
    <property type="entry name" value="OmpR/PhoB-type_DNA-bd"/>
</dbReference>
<dbReference type="InterPro" id="IPR036388">
    <property type="entry name" value="WH-like_DNA-bd_sf"/>
</dbReference>
<evidence type="ECO:0000259" key="11">
    <source>
        <dbReference type="PROSITE" id="PS51755"/>
    </source>
</evidence>
<dbReference type="Pfam" id="PF00486">
    <property type="entry name" value="Trans_reg_C"/>
    <property type="match status" value="1"/>
</dbReference>
<evidence type="ECO:0000313" key="12">
    <source>
        <dbReference type="EMBL" id="QNM07842.1"/>
    </source>
</evidence>
<evidence type="ECO:0000256" key="2">
    <source>
        <dbReference type="ARBA" id="ARBA00022553"/>
    </source>
</evidence>
<dbReference type="FunFam" id="3.40.50.2300:FF:000001">
    <property type="entry name" value="DNA-binding response regulator PhoB"/>
    <property type="match status" value="1"/>
</dbReference>
<evidence type="ECO:0000256" key="5">
    <source>
        <dbReference type="ARBA" id="ARBA00023125"/>
    </source>
</evidence>
<evidence type="ECO:0000259" key="10">
    <source>
        <dbReference type="PROSITE" id="PS50110"/>
    </source>
</evidence>
<organism evidence="12 13">
    <name type="scientific">Wansuia hejianensis</name>
    <dbReference type="NCBI Taxonomy" id="2763667"/>
    <lineage>
        <taxon>Bacteria</taxon>
        <taxon>Bacillati</taxon>
        <taxon>Bacillota</taxon>
        <taxon>Clostridia</taxon>
        <taxon>Lachnospirales</taxon>
        <taxon>Lachnospiraceae</taxon>
        <taxon>Wansuia</taxon>
    </lineage>
</organism>
<keyword evidence="5 9" id="KW-0238">DNA-binding</keyword>
<keyword evidence="2 8" id="KW-0597">Phosphoprotein</keyword>
<evidence type="ECO:0000256" key="7">
    <source>
        <dbReference type="ARBA" id="ARBA00024867"/>
    </source>
</evidence>
<feature type="modified residue" description="4-aspartylphosphate" evidence="8">
    <location>
        <position position="51"/>
    </location>
</feature>
<dbReference type="Gene3D" id="6.10.250.690">
    <property type="match status" value="1"/>
</dbReference>
<reference evidence="12 13" key="1">
    <citation type="submission" date="2020-08" db="EMBL/GenBank/DDBJ databases">
        <authorList>
            <person name="Liu C."/>
            <person name="Sun Q."/>
        </authorList>
    </citation>
    <scope>NUCLEOTIDE SEQUENCE [LARGE SCALE GENOMIC DNA]</scope>
    <source>
        <strain evidence="12 13">NSJ-29</strain>
    </source>
</reference>
<dbReference type="PROSITE" id="PS50110">
    <property type="entry name" value="RESPONSE_REGULATORY"/>
    <property type="match status" value="1"/>
</dbReference>
<dbReference type="GO" id="GO:0005829">
    <property type="term" value="C:cytosol"/>
    <property type="evidence" value="ECO:0007669"/>
    <property type="project" value="TreeGrafter"/>
</dbReference>
<dbReference type="InterPro" id="IPR011006">
    <property type="entry name" value="CheY-like_superfamily"/>
</dbReference>
<dbReference type="Pfam" id="PF00072">
    <property type="entry name" value="Response_reg"/>
    <property type="match status" value="1"/>
</dbReference>
<keyword evidence="6" id="KW-0804">Transcription</keyword>
<dbReference type="KEGG" id="whj:H9Q79_13095"/>
<protein>
    <recommendedName>
        <fullName evidence="1">Stage 0 sporulation protein A homolog</fullName>
    </recommendedName>
</protein>
<dbReference type="InterPro" id="IPR001789">
    <property type="entry name" value="Sig_transdc_resp-reg_receiver"/>
</dbReference>
<dbReference type="Gene3D" id="1.10.10.10">
    <property type="entry name" value="Winged helix-like DNA-binding domain superfamily/Winged helix DNA-binding domain"/>
    <property type="match status" value="1"/>
</dbReference>
<feature type="DNA-binding region" description="OmpR/PhoB-type" evidence="9">
    <location>
        <begin position="129"/>
        <end position="228"/>
    </location>
</feature>
<gene>
    <name evidence="12" type="ORF">H9Q79_13095</name>
</gene>
<evidence type="ECO:0000256" key="8">
    <source>
        <dbReference type="PROSITE-ProRule" id="PRU00169"/>
    </source>
</evidence>
<dbReference type="InterPro" id="IPR039420">
    <property type="entry name" value="WalR-like"/>
</dbReference>
<keyword evidence="4" id="KW-0805">Transcription regulation</keyword>
<dbReference type="PANTHER" id="PTHR48111:SF2">
    <property type="entry name" value="RESPONSE REGULATOR SAER"/>
    <property type="match status" value="1"/>
</dbReference>
<dbReference type="Proteomes" id="UP000515860">
    <property type="component" value="Chromosome"/>
</dbReference>
<dbReference type="SUPFAM" id="SSF46894">
    <property type="entry name" value="C-terminal effector domain of the bipartite response regulators"/>
    <property type="match status" value="1"/>
</dbReference>